<accession>A0ABT5VPP7</accession>
<dbReference type="Pfam" id="PF13385">
    <property type="entry name" value="Laminin_G_3"/>
    <property type="match status" value="2"/>
</dbReference>
<dbReference type="SUPFAM" id="SSF49899">
    <property type="entry name" value="Concanavalin A-like lectins/glucanases"/>
    <property type="match status" value="2"/>
</dbReference>
<proteinExistence type="predicted"/>
<dbReference type="Proteomes" id="UP001528920">
    <property type="component" value="Unassembled WGS sequence"/>
</dbReference>
<dbReference type="PROSITE" id="PS51257">
    <property type="entry name" value="PROKAR_LIPOPROTEIN"/>
    <property type="match status" value="1"/>
</dbReference>
<feature type="chain" id="PRO_5047137722" evidence="1">
    <location>
        <begin position="26"/>
        <end position="625"/>
    </location>
</feature>
<reference evidence="2 3" key="1">
    <citation type="submission" date="2022-01" db="EMBL/GenBank/DDBJ databases">
        <title>Labilibaculum sp. nov, a marine bacterium isolated from Antarctica.</title>
        <authorList>
            <person name="Dai W."/>
        </authorList>
    </citation>
    <scope>NUCLEOTIDE SEQUENCE [LARGE SCALE GENOMIC DNA]</scope>
    <source>
        <strain evidence="2 3">DW002</strain>
    </source>
</reference>
<evidence type="ECO:0000256" key="1">
    <source>
        <dbReference type="SAM" id="SignalP"/>
    </source>
</evidence>
<evidence type="ECO:0000313" key="3">
    <source>
        <dbReference type="Proteomes" id="UP001528920"/>
    </source>
</evidence>
<sequence>MKAIKLNIKMLSYVAAFMMAFAFVACDDDEKIGTFETTSLEALITEAENLIATSEEGTAPGDFKPGSKAELQEVLTWVDWQIANASSQSEIADAAARLQKYIEEFKTKTVSLAIPIFDNSPGSWIQISENIKPILADNFTVEIESYFAGSGWIETMFSAGEGDNGSQFGFNLRIFGDRLDLVVGSGGWHESYVTGGAGVKLGEWVHYAITKSGTEWKVYMNGVEVISESDFPAETFFNSDVPVTLGEVPFWPGRAWNGMLRDFRVWSEVRTADQLVANKDEQLEGTEEGLEVYFPLDADLGTNFTDNTGNYTAKFVGKDVIWAPNGIAPVIELVYTGIDGAIADATALKDEVVEGTEDGDYPVGTKDYLQSLIDDAVALKADAEKQDALDNAAASIKSNLKLVKKYLVADAEGVYVDRENPDAIGLQITPNYTPQGDYTVEFDLKLKTLEMSGSGEIFGNGHFGLRLYGYEELTEESILNAGGLWNFTYSDPAVGYAGPTAPSLTMKSKVWQHVAIVHDETAKTTTIFVDGEEVGTDSEISYPVESGWGEIWLGNSWGGKMNGTIKDFRIWDVVRETADLNADIDGAESGLHMYFPLDKVAGVKFPAKTGDYSAKMRGIDWNKVD</sequence>
<dbReference type="InterPro" id="IPR013320">
    <property type="entry name" value="ConA-like_dom_sf"/>
</dbReference>
<evidence type="ECO:0000313" key="2">
    <source>
        <dbReference type="EMBL" id="MDE5417411.1"/>
    </source>
</evidence>
<keyword evidence="1" id="KW-0732">Signal</keyword>
<dbReference type="EMBL" id="JAKJSC010000001">
    <property type="protein sequence ID" value="MDE5417411.1"/>
    <property type="molecule type" value="Genomic_DNA"/>
</dbReference>
<dbReference type="Gene3D" id="1.20.1270.90">
    <property type="entry name" value="AF1782-like"/>
    <property type="match status" value="2"/>
</dbReference>
<feature type="signal peptide" evidence="1">
    <location>
        <begin position="1"/>
        <end position="25"/>
    </location>
</feature>
<name>A0ABT5VPP7_9BACT</name>
<protein>
    <submittedName>
        <fullName evidence="2">LamG domain-containing protein</fullName>
    </submittedName>
</protein>
<keyword evidence="3" id="KW-1185">Reference proteome</keyword>
<dbReference type="Gene3D" id="2.60.120.200">
    <property type="match status" value="2"/>
</dbReference>
<comment type="caution">
    <text evidence="2">The sequence shown here is derived from an EMBL/GenBank/DDBJ whole genome shotgun (WGS) entry which is preliminary data.</text>
</comment>
<dbReference type="RefSeq" id="WP_275108750.1">
    <property type="nucleotide sequence ID" value="NZ_JAKJSC010000001.1"/>
</dbReference>
<organism evidence="2 3">
    <name type="scientific">Paralabilibaculum antarcticum</name>
    <dbReference type="NCBI Taxonomy" id="2912572"/>
    <lineage>
        <taxon>Bacteria</taxon>
        <taxon>Pseudomonadati</taxon>
        <taxon>Bacteroidota</taxon>
        <taxon>Bacteroidia</taxon>
        <taxon>Marinilabiliales</taxon>
        <taxon>Marinifilaceae</taxon>
        <taxon>Paralabilibaculum</taxon>
    </lineage>
</organism>
<gene>
    <name evidence="2" type="ORF">L3049_05265</name>
</gene>